<keyword evidence="3" id="KW-0808">Transferase</keyword>
<protein>
    <recommendedName>
        <fullName evidence="1">Bifunctional protein GlmU</fullName>
    </recommendedName>
</protein>
<dbReference type="SUPFAM" id="SSF51161">
    <property type="entry name" value="Trimeric LpxA-like enzymes"/>
    <property type="match status" value="1"/>
</dbReference>
<dbReference type="InterPro" id="IPR029044">
    <property type="entry name" value="Nucleotide-diphossugar_trans"/>
</dbReference>
<reference evidence="3 4" key="1">
    <citation type="submission" date="2016-12" db="EMBL/GenBank/DDBJ databases">
        <title>Discovery of methanogenic haloarchaea.</title>
        <authorList>
            <person name="Sorokin D.Y."/>
            <person name="Makarova K.S."/>
            <person name="Abbas B."/>
            <person name="Ferrer M."/>
            <person name="Golyshin P.N."/>
        </authorList>
    </citation>
    <scope>NUCLEOTIDE SEQUENCE [LARGE SCALE GENOMIC DNA]</scope>
    <source>
        <strain evidence="3">AMET1</strain>
    </source>
</reference>
<dbReference type="RefSeq" id="WP_086637284.1">
    <property type="nucleotide sequence ID" value="NZ_MRZU01000003.1"/>
</dbReference>
<dbReference type="InterPro" id="IPR050486">
    <property type="entry name" value="Mannose-1P_guanyltransferase"/>
</dbReference>
<comment type="caution">
    <text evidence="3">The sequence shown here is derived from an EMBL/GenBank/DDBJ whole genome shotgun (WGS) entry which is preliminary data.</text>
</comment>
<sequence>MKAVVLAGGRGTRLRPLSLERPKPLVPIHGRAILDWIIDSLPGYFDEVLLACNYMKDEINRYYGGRDVGVEVRVVDEPRPLGTGGAIKNMEPYIDGDFVVFNGDILSSIDVDGLVGYHRSKGGVGAIALWGVENPGRYGIVGLDGDGRINRFVEKPSPDEVFSNLINAGIYVFDQEVFGYMERGRKTSVEREVFPRLVDDLYGYRFDGYWVDIGTPSSYIDAHQILDSDRERSNMIRGSVEGSYLYDGVVVEEDVVVENSVLLEGVELKEGSRVCNSVVGSGSIIMDSVVEGSVVGDGCKVSGVCVCDGVRVWNGVDLSRDGFEVM</sequence>
<dbReference type="SUPFAM" id="SSF53448">
    <property type="entry name" value="Nucleotide-diphospho-sugar transferases"/>
    <property type="match status" value="1"/>
</dbReference>
<evidence type="ECO:0000256" key="1">
    <source>
        <dbReference type="ARBA" id="ARBA00013414"/>
    </source>
</evidence>
<dbReference type="CDD" id="cd04181">
    <property type="entry name" value="NTP_transferase"/>
    <property type="match status" value="1"/>
</dbReference>
<dbReference type="Proteomes" id="UP000195137">
    <property type="component" value="Unassembled WGS sequence"/>
</dbReference>
<dbReference type="InterPro" id="IPR011004">
    <property type="entry name" value="Trimer_LpxA-like_sf"/>
</dbReference>
<evidence type="ECO:0000313" key="3">
    <source>
        <dbReference type="EMBL" id="OUJ19260.1"/>
    </source>
</evidence>
<dbReference type="InterPro" id="IPR005835">
    <property type="entry name" value="NTP_transferase_dom"/>
</dbReference>
<dbReference type="Gene3D" id="2.160.10.10">
    <property type="entry name" value="Hexapeptide repeat proteins"/>
    <property type="match status" value="1"/>
</dbReference>
<dbReference type="GO" id="GO:0016740">
    <property type="term" value="F:transferase activity"/>
    <property type="evidence" value="ECO:0007669"/>
    <property type="project" value="UniProtKB-KW"/>
</dbReference>
<dbReference type="OrthoDB" id="15372at2157"/>
<keyword evidence="4" id="KW-1185">Reference proteome</keyword>
<evidence type="ECO:0000259" key="2">
    <source>
        <dbReference type="Pfam" id="PF00483"/>
    </source>
</evidence>
<name>A0A1Y3GDD8_9EURY</name>
<evidence type="ECO:0000313" key="4">
    <source>
        <dbReference type="Proteomes" id="UP000195137"/>
    </source>
</evidence>
<proteinExistence type="predicted"/>
<gene>
    <name evidence="3" type="ORF">AMET1_0914</name>
</gene>
<feature type="domain" description="Nucleotidyl transferase" evidence="2">
    <location>
        <begin position="2"/>
        <end position="226"/>
    </location>
</feature>
<dbReference type="Pfam" id="PF00483">
    <property type="entry name" value="NTP_transferase"/>
    <property type="match status" value="1"/>
</dbReference>
<dbReference type="Gene3D" id="3.90.550.10">
    <property type="entry name" value="Spore Coat Polysaccharide Biosynthesis Protein SpsA, Chain A"/>
    <property type="match status" value="1"/>
</dbReference>
<accession>A0A1Y3GDD8</accession>
<dbReference type="AlphaFoldDB" id="A0A1Y3GDD8"/>
<dbReference type="PANTHER" id="PTHR22572">
    <property type="entry name" value="SUGAR-1-PHOSPHATE GUANYL TRANSFERASE"/>
    <property type="match status" value="1"/>
</dbReference>
<organism evidence="3 4">
    <name type="scientific">Methanonatronarchaeum thermophilum</name>
    <dbReference type="NCBI Taxonomy" id="1927129"/>
    <lineage>
        <taxon>Archaea</taxon>
        <taxon>Methanobacteriati</taxon>
        <taxon>Methanobacteriota</taxon>
        <taxon>Methanonatronarchaeia</taxon>
        <taxon>Methanonatronarchaeales</taxon>
        <taxon>Methanonatronarchaeaceae</taxon>
        <taxon>Methanonatronarchaeum</taxon>
    </lineage>
</organism>
<dbReference type="EMBL" id="MRZU01000003">
    <property type="protein sequence ID" value="OUJ19260.1"/>
    <property type="molecule type" value="Genomic_DNA"/>
</dbReference>